<sequence length="173" mass="18904">MMGGDDRDGERSVHFPSLLVCVRQDSLLTAHYSLLPPSVFLAPPFSLPHCLSFTSHFSPFLGFPLRPVTSPAMHPTSPRVSSGSLSLLTPPHLPHVSISLPSHLEPYPLHLLLYSLFPLLQHVKRNPCLSLYLPLPFTCISTHTFNLSTPSPVPHLSPCPGSCLPLGPHPFPT</sequence>
<dbReference type="AlphaFoldDB" id="A0A5B7EW26"/>
<protein>
    <submittedName>
        <fullName evidence="1">Uncharacterized protein</fullName>
    </submittedName>
</protein>
<keyword evidence="2" id="KW-1185">Reference proteome</keyword>
<dbReference type="Proteomes" id="UP000324222">
    <property type="component" value="Unassembled WGS sequence"/>
</dbReference>
<comment type="caution">
    <text evidence="1">The sequence shown here is derived from an EMBL/GenBank/DDBJ whole genome shotgun (WGS) entry which is preliminary data.</text>
</comment>
<evidence type="ECO:0000313" key="1">
    <source>
        <dbReference type="EMBL" id="MPC36524.1"/>
    </source>
</evidence>
<gene>
    <name evidence="1" type="ORF">E2C01_029986</name>
</gene>
<proteinExistence type="predicted"/>
<accession>A0A5B7EW26</accession>
<organism evidence="1 2">
    <name type="scientific">Portunus trituberculatus</name>
    <name type="common">Swimming crab</name>
    <name type="synonym">Neptunus trituberculatus</name>
    <dbReference type="NCBI Taxonomy" id="210409"/>
    <lineage>
        <taxon>Eukaryota</taxon>
        <taxon>Metazoa</taxon>
        <taxon>Ecdysozoa</taxon>
        <taxon>Arthropoda</taxon>
        <taxon>Crustacea</taxon>
        <taxon>Multicrustacea</taxon>
        <taxon>Malacostraca</taxon>
        <taxon>Eumalacostraca</taxon>
        <taxon>Eucarida</taxon>
        <taxon>Decapoda</taxon>
        <taxon>Pleocyemata</taxon>
        <taxon>Brachyura</taxon>
        <taxon>Eubrachyura</taxon>
        <taxon>Portunoidea</taxon>
        <taxon>Portunidae</taxon>
        <taxon>Portuninae</taxon>
        <taxon>Portunus</taxon>
    </lineage>
</organism>
<evidence type="ECO:0000313" key="2">
    <source>
        <dbReference type="Proteomes" id="UP000324222"/>
    </source>
</evidence>
<name>A0A5B7EW26_PORTR</name>
<reference evidence="1 2" key="1">
    <citation type="submission" date="2019-05" db="EMBL/GenBank/DDBJ databases">
        <title>Another draft genome of Portunus trituberculatus and its Hox gene families provides insights of decapod evolution.</title>
        <authorList>
            <person name="Jeong J.-H."/>
            <person name="Song I."/>
            <person name="Kim S."/>
            <person name="Choi T."/>
            <person name="Kim D."/>
            <person name="Ryu S."/>
            <person name="Kim W."/>
        </authorList>
    </citation>
    <scope>NUCLEOTIDE SEQUENCE [LARGE SCALE GENOMIC DNA]</scope>
    <source>
        <tissue evidence="1">Muscle</tissue>
    </source>
</reference>
<dbReference type="EMBL" id="VSRR010003540">
    <property type="protein sequence ID" value="MPC36524.1"/>
    <property type="molecule type" value="Genomic_DNA"/>
</dbReference>